<dbReference type="GO" id="GO:0030674">
    <property type="term" value="F:protein-macromolecule adaptor activity"/>
    <property type="evidence" value="ECO:0007669"/>
    <property type="project" value="TreeGrafter"/>
</dbReference>
<dbReference type="GO" id="GO:0033263">
    <property type="term" value="C:CORVET complex"/>
    <property type="evidence" value="ECO:0007669"/>
    <property type="project" value="UniProtKB-UniRule"/>
</dbReference>
<evidence type="ECO:0000256" key="6">
    <source>
        <dbReference type="ARBA" id="ARBA00022927"/>
    </source>
</evidence>
<dbReference type="Pfam" id="PF23341">
    <property type="entry name" value="PEP5_VPS11_N"/>
    <property type="match status" value="1"/>
</dbReference>
<evidence type="ECO:0000313" key="14">
    <source>
        <dbReference type="EMBL" id="KAK3285147.1"/>
    </source>
</evidence>
<dbReference type="PANTHER" id="PTHR23323">
    <property type="entry name" value="VACUOLAR PROTEIN SORTING-ASSOCIATED PROTEIN"/>
    <property type="match status" value="1"/>
</dbReference>
<evidence type="ECO:0000256" key="5">
    <source>
        <dbReference type="ARBA" id="ARBA00022833"/>
    </source>
</evidence>
<dbReference type="GO" id="GO:0007033">
    <property type="term" value="P:vacuole organization"/>
    <property type="evidence" value="ECO:0007669"/>
    <property type="project" value="TreeGrafter"/>
</dbReference>
<dbReference type="CDD" id="cd16688">
    <property type="entry name" value="RING-H2_Vps11"/>
    <property type="match status" value="1"/>
</dbReference>
<name>A0AAE0GVV3_9CHLO</name>
<keyword evidence="7 9" id="KW-0472">Membrane</keyword>
<dbReference type="SUPFAM" id="SSF48371">
    <property type="entry name" value="ARM repeat"/>
    <property type="match status" value="1"/>
</dbReference>
<keyword evidence="2" id="KW-0813">Transport</keyword>
<dbReference type="PROSITE" id="PS50089">
    <property type="entry name" value="ZF_RING_2"/>
    <property type="match status" value="1"/>
</dbReference>
<feature type="region of interest" description="Disordered" evidence="12">
    <location>
        <begin position="612"/>
        <end position="641"/>
    </location>
</feature>
<protein>
    <recommendedName>
        <fullName evidence="9">Vacuolar protein sorting-associated protein 11 homolog</fullName>
    </recommendedName>
</protein>
<comment type="function">
    <text evidence="9">Involved in regulating membrane fusion at the tonoplast and the prevacuolar compartment.</text>
</comment>
<dbReference type="GO" id="GO:0006904">
    <property type="term" value="P:vesicle docking involved in exocytosis"/>
    <property type="evidence" value="ECO:0007669"/>
    <property type="project" value="TreeGrafter"/>
</dbReference>
<keyword evidence="15" id="KW-1185">Reference proteome</keyword>
<dbReference type="InterPro" id="IPR016528">
    <property type="entry name" value="VPS11"/>
</dbReference>
<dbReference type="GO" id="GO:0007032">
    <property type="term" value="P:endosome organization"/>
    <property type="evidence" value="ECO:0007669"/>
    <property type="project" value="TreeGrafter"/>
</dbReference>
<dbReference type="EMBL" id="LGRX02001946">
    <property type="protein sequence ID" value="KAK3285147.1"/>
    <property type="molecule type" value="Genomic_DNA"/>
</dbReference>
<reference evidence="14 15" key="1">
    <citation type="journal article" date="2015" name="Genome Biol. Evol.">
        <title>Comparative Genomics of a Bacterivorous Green Alga Reveals Evolutionary Causalities and Consequences of Phago-Mixotrophic Mode of Nutrition.</title>
        <authorList>
            <person name="Burns J.A."/>
            <person name="Paasch A."/>
            <person name="Narechania A."/>
            <person name="Kim E."/>
        </authorList>
    </citation>
    <scope>NUCLEOTIDE SEQUENCE [LARGE SCALE GENOMIC DNA]</scope>
    <source>
        <strain evidence="14 15">PLY_AMNH</strain>
    </source>
</reference>
<accession>A0AAE0GVV3</accession>
<keyword evidence="6" id="KW-0653">Protein transport</keyword>
<evidence type="ECO:0000256" key="2">
    <source>
        <dbReference type="ARBA" id="ARBA00022448"/>
    </source>
</evidence>
<dbReference type="InterPro" id="IPR057308">
    <property type="entry name" value="CHCR_PEP5_VPS11"/>
</dbReference>
<feature type="repeat" description="CHCR" evidence="11">
    <location>
        <begin position="372"/>
        <end position="527"/>
    </location>
</feature>
<keyword evidence="9" id="KW-0926">Vacuole</keyword>
<dbReference type="InterPro" id="IPR057307">
    <property type="entry name" value="PEP5_VPS11_N"/>
</dbReference>
<dbReference type="GO" id="GO:0008270">
    <property type="term" value="F:zinc ion binding"/>
    <property type="evidence" value="ECO:0007669"/>
    <property type="project" value="UniProtKB-KW"/>
</dbReference>
<dbReference type="PANTHER" id="PTHR23323:SF24">
    <property type="entry name" value="VACUOLAR PROTEIN SORTING-ASSOCIATED PROTEIN 11 HOMOLOG"/>
    <property type="match status" value="1"/>
</dbReference>
<dbReference type="InterPro" id="IPR001841">
    <property type="entry name" value="Znf_RING"/>
</dbReference>
<dbReference type="GO" id="GO:0009705">
    <property type="term" value="C:plant-type vacuole membrane"/>
    <property type="evidence" value="ECO:0007669"/>
    <property type="project" value="UniProtKB-UniRule"/>
</dbReference>
<keyword evidence="4 10" id="KW-0863">Zinc-finger</keyword>
<comment type="subunit">
    <text evidence="9">Core component of at least two putative endosomal tethering complexes, the homotypic fusion and vacuole protein sorting (HOPS) complex and the class C core vacuole/endosome tethering (CORVET) complex.</text>
</comment>
<feature type="domain" description="RING-type" evidence="13">
    <location>
        <begin position="829"/>
        <end position="865"/>
    </location>
</feature>
<dbReference type="GO" id="GO:0030897">
    <property type="term" value="C:HOPS complex"/>
    <property type="evidence" value="ECO:0007669"/>
    <property type="project" value="UniProtKB-UniRule"/>
</dbReference>
<comment type="similarity">
    <text evidence="1 9">Belongs to the VPS11 family.</text>
</comment>
<evidence type="ECO:0000256" key="8">
    <source>
        <dbReference type="ARBA" id="ARBA00029433"/>
    </source>
</evidence>
<comment type="caution">
    <text evidence="14">The sequence shown here is derived from an EMBL/GenBank/DDBJ whole genome shotgun (WGS) entry which is preliminary data.</text>
</comment>
<dbReference type="GO" id="GO:0048284">
    <property type="term" value="P:organelle fusion"/>
    <property type="evidence" value="ECO:0007669"/>
    <property type="project" value="TreeGrafter"/>
</dbReference>
<dbReference type="Gene3D" id="1.25.40.10">
    <property type="entry name" value="Tetratricopeptide repeat domain"/>
    <property type="match status" value="1"/>
</dbReference>
<gene>
    <name evidence="14" type="ORF">CYMTET_7230</name>
</gene>
<organism evidence="14 15">
    <name type="scientific">Cymbomonas tetramitiformis</name>
    <dbReference type="NCBI Taxonomy" id="36881"/>
    <lineage>
        <taxon>Eukaryota</taxon>
        <taxon>Viridiplantae</taxon>
        <taxon>Chlorophyta</taxon>
        <taxon>Pyramimonadophyceae</taxon>
        <taxon>Pyramimonadales</taxon>
        <taxon>Pyramimonadaceae</taxon>
        <taxon>Cymbomonas</taxon>
    </lineage>
</organism>
<dbReference type="Proteomes" id="UP001190700">
    <property type="component" value="Unassembled WGS sequence"/>
</dbReference>
<evidence type="ECO:0000256" key="1">
    <source>
        <dbReference type="ARBA" id="ARBA00007070"/>
    </source>
</evidence>
<evidence type="ECO:0000256" key="11">
    <source>
        <dbReference type="PROSITE-ProRule" id="PRU01006"/>
    </source>
</evidence>
<comment type="subcellular location">
    <subcellularLocation>
        <location evidence="8">Endomembrane system</location>
        <topology evidence="8">Peripheral membrane protein</topology>
        <orientation evidence="8">Cytoplasmic side</orientation>
    </subcellularLocation>
    <subcellularLocation>
        <location evidence="9">Vacuole membrane</location>
        <topology evidence="9">Peripheral membrane protein</topology>
    </subcellularLocation>
    <subcellularLocation>
        <location evidence="9">Prevacuolar compartment membrane</location>
        <topology evidence="9">Peripheral membrane protein</topology>
    </subcellularLocation>
</comment>
<dbReference type="InterPro" id="IPR011990">
    <property type="entry name" value="TPR-like_helical_dom_sf"/>
</dbReference>
<evidence type="ECO:0000313" key="15">
    <source>
        <dbReference type="Proteomes" id="UP001190700"/>
    </source>
</evidence>
<dbReference type="InterPro" id="IPR016024">
    <property type="entry name" value="ARM-type_fold"/>
</dbReference>
<dbReference type="PIRSF" id="PIRSF007860">
    <property type="entry name" value="VPS11"/>
    <property type="match status" value="1"/>
</dbReference>
<dbReference type="Pfam" id="PF23356">
    <property type="entry name" value="TPR_PEP5_VPS11"/>
    <property type="match status" value="2"/>
</dbReference>
<keyword evidence="3" id="KW-0479">Metal-binding</keyword>
<evidence type="ECO:0000256" key="10">
    <source>
        <dbReference type="PROSITE-ProRule" id="PRU00175"/>
    </source>
</evidence>
<dbReference type="Gene3D" id="3.30.40.10">
    <property type="entry name" value="Zinc/RING finger domain, C3HC4 (zinc finger)"/>
    <property type="match status" value="1"/>
</dbReference>
<evidence type="ECO:0000256" key="9">
    <source>
        <dbReference type="PIRNR" id="PIRNR007860"/>
    </source>
</evidence>
<evidence type="ECO:0000256" key="7">
    <source>
        <dbReference type="ARBA" id="ARBA00023136"/>
    </source>
</evidence>
<dbReference type="PROSITE" id="PS50236">
    <property type="entry name" value="CHCR"/>
    <property type="match status" value="2"/>
</dbReference>
<evidence type="ECO:0000256" key="4">
    <source>
        <dbReference type="ARBA" id="ARBA00022771"/>
    </source>
</evidence>
<evidence type="ECO:0000259" key="13">
    <source>
        <dbReference type="PROSITE" id="PS50089"/>
    </source>
</evidence>
<proteinExistence type="inferred from homology"/>
<dbReference type="GO" id="GO:0006886">
    <property type="term" value="P:intracellular protein transport"/>
    <property type="evidence" value="ECO:0007669"/>
    <property type="project" value="UniProtKB-UniRule"/>
</dbReference>
<dbReference type="SUPFAM" id="SSF57850">
    <property type="entry name" value="RING/U-box"/>
    <property type="match status" value="1"/>
</dbReference>
<evidence type="ECO:0000256" key="12">
    <source>
        <dbReference type="SAM" id="MobiDB-lite"/>
    </source>
</evidence>
<feature type="repeat" description="CHCR" evidence="11">
    <location>
        <begin position="537"/>
        <end position="743"/>
    </location>
</feature>
<dbReference type="AlphaFoldDB" id="A0AAE0GVV3"/>
<dbReference type="InterPro" id="IPR000547">
    <property type="entry name" value="Clathrin_H-chain/VPS_repeat"/>
</dbReference>
<keyword evidence="5" id="KW-0862">Zinc</keyword>
<sequence>MWRKFQFFEKENIKVLDQKFGLRSSFRAHDVRVTHLQQLSKHRNLLVSLGEDDLTNPLASTSIKLWDFDKFSLDEETSSPPCLRSLRIFAYKFPEVQVTSFLAAEEGASQLVVAVGLENGQVYVIRGDVARDKVSRSRLMVPVVEKEASTGRPAAPPGVTGLGFRLEAGHAGGALILFAVTRSLTSAFDLDRQGHKAVLDDHGCDTWCVTMTEAQELVVGCPEAVYFYEAEGRGACFAFDGEKRHLACFRGYLLVISQASSRLGGAAKTSQLSIYDLKNKLIAYSMGIGDVVHVLCEFGSVTVLQADNTAFCLREKDTSAKMEMLFRKNLYSVAITLIQTQSTDRGAAADVQRKYGDHLYSKGDFDGAMTQYLQTIGWLEPSYVIRQFLDARRIHNLTTYLEALHTKSLATADHTTLLLNCYTKLKSVGKLEEFIRANEDETQEDYSKRFDVETALKVCRAAGYHQHALQVAWRAGEHEWYLRILLEDVCKYDDALEYLMSLPAEAAQQALKKYGKVLAEHRPELTTDLLMRLCSPQMAGTSSSLVQAHPEEFIHIFVERPKCLLRFLEHNVSTAATLPSVREEARLPPAIYNTLLELYLRPSLTSRVEGAAALPAPRSGDDAAGPMAGMSEEAKESDAEEEADYKERLERALGLLQSGWPAGGTPVYDMDHALMLCQVQGYAKGTIYLYERMKLYKEVLACHMAAEDYSGLLECCQRLGQEEPELWVEALSFFGGQERECSREVTQALAHIERGQLLAPLVVLQTLAANPRLTLSVVKDYIAQHIAEETRLVEEDRAAIRKYHEETNRYRAEVEELRTQARIFQQSKCTACTAALDLPAVHFMCMHSFHARCLGDNERECPKCTADYRTVLEIKRSLENSLSDHDSFFQLLENSEDGFSVVADYFGRGIFLPQKTRDDPQHFDSLDKGSAFLNH</sequence>
<dbReference type="InterPro" id="IPR024763">
    <property type="entry name" value="VPS11_C"/>
</dbReference>
<evidence type="ECO:0000256" key="3">
    <source>
        <dbReference type="ARBA" id="ARBA00022723"/>
    </source>
</evidence>
<dbReference type="Pfam" id="PF12451">
    <property type="entry name" value="VPS11_C"/>
    <property type="match status" value="1"/>
</dbReference>
<dbReference type="Pfam" id="PF17122">
    <property type="entry name" value="zf-C3H2C3"/>
    <property type="match status" value="1"/>
</dbReference>
<dbReference type="InterPro" id="IPR013083">
    <property type="entry name" value="Znf_RING/FYVE/PHD"/>
</dbReference>